<evidence type="ECO:0000259" key="8">
    <source>
        <dbReference type="PROSITE" id="PS50249"/>
    </source>
</evidence>
<dbReference type="EMBL" id="LTBC01000007">
    <property type="protein sequence ID" value="KYH31837.1"/>
    <property type="molecule type" value="Genomic_DNA"/>
</dbReference>
<dbReference type="Pfam" id="PF20582">
    <property type="entry name" value="UPF0758_N"/>
    <property type="match status" value="1"/>
</dbReference>
<evidence type="ECO:0000256" key="1">
    <source>
        <dbReference type="ARBA" id="ARBA00010243"/>
    </source>
</evidence>
<dbReference type="PANTHER" id="PTHR30471:SF3">
    <property type="entry name" value="UPF0758 PROTEIN YEES-RELATED"/>
    <property type="match status" value="1"/>
</dbReference>
<dbReference type="PATRIC" id="fig|1122241.3.peg.2108"/>
<organism evidence="9 10">
    <name type="scientific">Moorella mulderi DSM 14980</name>
    <dbReference type="NCBI Taxonomy" id="1122241"/>
    <lineage>
        <taxon>Bacteria</taxon>
        <taxon>Bacillati</taxon>
        <taxon>Bacillota</taxon>
        <taxon>Clostridia</taxon>
        <taxon>Neomoorellales</taxon>
        <taxon>Neomoorellaceae</taxon>
        <taxon>Neomoorella</taxon>
    </lineage>
</organism>
<evidence type="ECO:0000256" key="6">
    <source>
        <dbReference type="ARBA" id="ARBA00023049"/>
    </source>
</evidence>
<reference evidence="9 10" key="1">
    <citation type="submission" date="2016-02" db="EMBL/GenBank/DDBJ databases">
        <title>Genome sequence of Moorella mulderi DSM 14980.</title>
        <authorList>
            <person name="Poehlein A."/>
            <person name="Daniel R."/>
        </authorList>
    </citation>
    <scope>NUCLEOTIDE SEQUENCE [LARGE SCALE GENOMIC DNA]</scope>
    <source>
        <strain evidence="9 10">DSM 14980</strain>
    </source>
</reference>
<evidence type="ECO:0000313" key="9">
    <source>
        <dbReference type="EMBL" id="KYH31837.1"/>
    </source>
</evidence>
<dbReference type="RefSeq" id="WP_062284502.1">
    <property type="nucleotide sequence ID" value="NZ_LTBC01000007.1"/>
</dbReference>
<dbReference type="InterPro" id="IPR037518">
    <property type="entry name" value="MPN"/>
</dbReference>
<sequence length="231" mass="25219">MTGGAEKGTTIKEMPADLRPRERLLSAGPQALSNAELLAILIRTGTRTETAIDVACRLLSRPEGLQYLAGASLEELQKEKGIGLAKAAELKAALELGRRLAAFTLSRTVIKNPWDVAGLLMDEMRYLDRENFRTVSLNTKNQVIGIDNVSVGSLNSSPAHPREVFKDPIRRSAAAIILAHNHPSGDPTPSQEDIQVTRRLVEAGQILGIEVLDHLIIGDGRFISFKERNLL</sequence>
<dbReference type="InterPro" id="IPR001405">
    <property type="entry name" value="UPF0758"/>
</dbReference>
<dbReference type="AlphaFoldDB" id="A0A151AWP1"/>
<dbReference type="SUPFAM" id="SSF47781">
    <property type="entry name" value="RuvA domain 2-like"/>
    <property type="match status" value="1"/>
</dbReference>
<dbReference type="InterPro" id="IPR025657">
    <property type="entry name" value="RadC_JAB"/>
</dbReference>
<proteinExistence type="inferred from homology"/>
<name>A0A151AWP1_9FIRM</name>
<dbReference type="Pfam" id="PF04002">
    <property type="entry name" value="RadC"/>
    <property type="match status" value="1"/>
</dbReference>
<evidence type="ECO:0000256" key="2">
    <source>
        <dbReference type="ARBA" id="ARBA00022670"/>
    </source>
</evidence>
<dbReference type="Gene3D" id="3.40.140.10">
    <property type="entry name" value="Cytidine Deaminase, domain 2"/>
    <property type="match status" value="1"/>
</dbReference>
<dbReference type="GO" id="GO:0008237">
    <property type="term" value="F:metallopeptidase activity"/>
    <property type="evidence" value="ECO:0007669"/>
    <property type="project" value="UniProtKB-KW"/>
</dbReference>
<dbReference type="GO" id="GO:0006508">
    <property type="term" value="P:proteolysis"/>
    <property type="evidence" value="ECO:0007669"/>
    <property type="project" value="UniProtKB-KW"/>
</dbReference>
<evidence type="ECO:0000256" key="3">
    <source>
        <dbReference type="ARBA" id="ARBA00022723"/>
    </source>
</evidence>
<keyword evidence="5" id="KW-0862">Zinc</keyword>
<dbReference type="CDD" id="cd08071">
    <property type="entry name" value="MPN_DUF2466"/>
    <property type="match status" value="1"/>
</dbReference>
<feature type="domain" description="MPN" evidence="8">
    <location>
        <begin position="109"/>
        <end position="231"/>
    </location>
</feature>
<dbReference type="OrthoDB" id="9804482at2"/>
<evidence type="ECO:0000313" key="10">
    <source>
        <dbReference type="Proteomes" id="UP000075670"/>
    </source>
</evidence>
<evidence type="ECO:0000256" key="4">
    <source>
        <dbReference type="ARBA" id="ARBA00022801"/>
    </source>
</evidence>
<dbReference type="NCBIfam" id="NF000642">
    <property type="entry name" value="PRK00024.1"/>
    <property type="match status" value="1"/>
</dbReference>
<dbReference type="SUPFAM" id="SSF102712">
    <property type="entry name" value="JAB1/MPN domain"/>
    <property type="match status" value="1"/>
</dbReference>
<dbReference type="PROSITE" id="PS50249">
    <property type="entry name" value="MPN"/>
    <property type="match status" value="1"/>
</dbReference>
<comment type="similarity">
    <text evidence="1 7">Belongs to the UPF0758 family.</text>
</comment>
<dbReference type="NCBIfam" id="TIGR00608">
    <property type="entry name" value="radc"/>
    <property type="match status" value="1"/>
</dbReference>
<dbReference type="PANTHER" id="PTHR30471">
    <property type="entry name" value="DNA REPAIR PROTEIN RADC"/>
    <property type="match status" value="1"/>
</dbReference>
<accession>A0A151AWP1</accession>
<evidence type="ECO:0000256" key="5">
    <source>
        <dbReference type="ARBA" id="ARBA00022833"/>
    </source>
</evidence>
<keyword evidence="4" id="KW-0378">Hydrolase</keyword>
<evidence type="ECO:0000256" key="7">
    <source>
        <dbReference type="RuleBase" id="RU003797"/>
    </source>
</evidence>
<dbReference type="InterPro" id="IPR020891">
    <property type="entry name" value="UPF0758_CS"/>
</dbReference>
<keyword evidence="10" id="KW-1185">Reference proteome</keyword>
<gene>
    <name evidence="9" type="ORF">MOMUL_19800</name>
</gene>
<comment type="caution">
    <text evidence="9">The sequence shown here is derived from an EMBL/GenBank/DDBJ whole genome shotgun (WGS) entry which is preliminary data.</text>
</comment>
<dbReference type="Proteomes" id="UP000075670">
    <property type="component" value="Unassembled WGS sequence"/>
</dbReference>
<dbReference type="PROSITE" id="PS01302">
    <property type="entry name" value="UPF0758"/>
    <property type="match status" value="1"/>
</dbReference>
<dbReference type="GO" id="GO:0046872">
    <property type="term" value="F:metal ion binding"/>
    <property type="evidence" value="ECO:0007669"/>
    <property type="project" value="UniProtKB-KW"/>
</dbReference>
<dbReference type="InterPro" id="IPR010994">
    <property type="entry name" value="RuvA_2-like"/>
</dbReference>
<keyword evidence="3" id="KW-0479">Metal-binding</keyword>
<keyword evidence="6" id="KW-0482">Metalloprotease</keyword>
<keyword evidence="2" id="KW-0645">Protease</keyword>
<protein>
    <recommendedName>
        <fullName evidence="8">MPN domain-containing protein</fullName>
    </recommendedName>
</protein>
<dbReference type="InterPro" id="IPR046778">
    <property type="entry name" value="UPF0758_N"/>
</dbReference>